<dbReference type="InterPro" id="IPR015854">
    <property type="entry name" value="ABC_transpr_LolD-like"/>
</dbReference>
<organism evidence="5 6">
    <name type="scientific">Ruminococcus albus SY3</name>
    <dbReference type="NCBI Taxonomy" id="1341156"/>
    <lineage>
        <taxon>Bacteria</taxon>
        <taxon>Bacillati</taxon>
        <taxon>Bacillota</taxon>
        <taxon>Clostridia</taxon>
        <taxon>Eubacteriales</taxon>
        <taxon>Oscillospiraceae</taxon>
        <taxon>Ruminococcus</taxon>
    </lineage>
</organism>
<evidence type="ECO:0000256" key="3">
    <source>
        <dbReference type="ARBA" id="ARBA00022840"/>
    </source>
</evidence>
<accession>A0A011VSH8</accession>
<dbReference type="GO" id="GO:0098796">
    <property type="term" value="C:membrane protein complex"/>
    <property type="evidence" value="ECO:0007669"/>
    <property type="project" value="UniProtKB-ARBA"/>
</dbReference>
<evidence type="ECO:0000256" key="1">
    <source>
        <dbReference type="ARBA" id="ARBA00022448"/>
    </source>
</evidence>
<dbReference type="FunFam" id="3.40.50.300:FF:000032">
    <property type="entry name" value="Export ABC transporter ATP-binding protein"/>
    <property type="match status" value="1"/>
</dbReference>
<dbReference type="InterPro" id="IPR003593">
    <property type="entry name" value="AAA+_ATPase"/>
</dbReference>
<dbReference type="PANTHER" id="PTHR24220:SF86">
    <property type="entry name" value="ABC TRANSPORTER ABCH.1"/>
    <property type="match status" value="1"/>
</dbReference>
<dbReference type="GO" id="GO:0005524">
    <property type="term" value="F:ATP binding"/>
    <property type="evidence" value="ECO:0007669"/>
    <property type="project" value="UniProtKB-KW"/>
</dbReference>
<dbReference type="SUPFAM" id="SSF52540">
    <property type="entry name" value="P-loop containing nucleoside triphosphate hydrolases"/>
    <property type="match status" value="1"/>
</dbReference>
<dbReference type="RefSeq" id="WP_037289020.1">
    <property type="nucleotide sequence ID" value="NZ_JEOB01000004.1"/>
</dbReference>
<dbReference type="OrthoDB" id="9802264at2"/>
<proteinExistence type="predicted"/>
<dbReference type="InterPro" id="IPR017911">
    <property type="entry name" value="MacB-like_ATP-bd"/>
</dbReference>
<comment type="caution">
    <text evidence="5">The sequence shown here is derived from an EMBL/GenBank/DDBJ whole genome shotgun (WGS) entry which is preliminary data.</text>
</comment>
<dbReference type="InterPro" id="IPR003439">
    <property type="entry name" value="ABC_transporter-like_ATP-bd"/>
</dbReference>
<dbReference type="GO" id="GO:0022857">
    <property type="term" value="F:transmembrane transporter activity"/>
    <property type="evidence" value="ECO:0007669"/>
    <property type="project" value="TreeGrafter"/>
</dbReference>
<dbReference type="PROSITE" id="PS50893">
    <property type="entry name" value="ABC_TRANSPORTER_2"/>
    <property type="match status" value="1"/>
</dbReference>
<dbReference type="AlphaFoldDB" id="A0A011VSH8"/>
<dbReference type="InterPro" id="IPR027417">
    <property type="entry name" value="P-loop_NTPase"/>
</dbReference>
<keyword evidence="1" id="KW-0813">Transport</keyword>
<dbReference type="Proteomes" id="UP000021369">
    <property type="component" value="Unassembled WGS sequence"/>
</dbReference>
<feature type="domain" description="ABC transporter" evidence="4">
    <location>
        <begin position="5"/>
        <end position="227"/>
    </location>
</feature>
<dbReference type="EMBL" id="JEOB01000004">
    <property type="protein sequence ID" value="EXM37528.1"/>
    <property type="molecule type" value="Genomic_DNA"/>
</dbReference>
<evidence type="ECO:0000259" key="4">
    <source>
        <dbReference type="PROSITE" id="PS50893"/>
    </source>
</evidence>
<dbReference type="GO" id="GO:0005886">
    <property type="term" value="C:plasma membrane"/>
    <property type="evidence" value="ECO:0007669"/>
    <property type="project" value="TreeGrafter"/>
</dbReference>
<sequence length="229" mass="25347">MENIIEVKNICKSFGCKENRTQVLDNISLTVEKGGFLSLMGASGSGKSTLLYLIGGLDTPDSGEILLNGRDIAKLRDKELSRLRREEMGFVFQFFNLVQNLTVEDNILLPLVMDGKDPKKYRERLDSILKTAGLSDKRRSYPSQLSGGQQQRCAIARAVIYEPQILLADEPTGNLDSKSGHGIMELFRRINKENGITILMVTHSLECAAYSDKVITLCDGCIINDAISS</sequence>
<dbReference type="GO" id="GO:0016887">
    <property type="term" value="F:ATP hydrolysis activity"/>
    <property type="evidence" value="ECO:0007669"/>
    <property type="project" value="InterPro"/>
</dbReference>
<evidence type="ECO:0000256" key="2">
    <source>
        <dbReference type="ARBA" id="ARBA00022741"/>
    </source>
</evidence>
<keyword evidence="3 5" id="KW-0067">ATP-binding</keyword>
<reference evidence="5 6" key="1">
    <citation type="submission" date="2013-06" db="EMBL/GenBank/DDBJ databases">
        <title>Rumen cellulosomics: divergent fiber-degrading strategies revealed by comparative genome-wide analysis of six Ruminococcal strains.</title>
        <authorList>
            <person name="Dassa B."/>
            <person name="Borovok I."/>
            <person name="Lamed R."/>
            <person name="Flint H."/>
            <person name="Yeoman C.J."/>
            <person name="White B."/>
            <person name="Bayer E.A."/>
        </authorList>
    </citation>
    <scope>NUCLEOTIDE SEQUENCE [LARGE SCALE GENOMIC DNA]</scope>
    <source>
        <strain evidence="5 6">SY3</strain>
    </source>
</reference>
<dbReference type="SMART" id="SM00382">
    <property type="entry name" value="AAA"/>
    <property type="match status" value="1"/>
</dbReference>
<gene>
    <name evidence="5" type="ORF">RASY3_13235</name>
</gene>
<name>A0A011VSH8_RUMAL</name>
<dbReference type="CDD" id="cd03255">
    <property type="entry name" value="ABC_MJ0796_LolCDE_FtsE"/>
    <property type="match status" value="1"/>
</dbReference>
<dbReference type="PATRIC" id="fig|1341156.4.peg.3667"/>
<dbReference type="PANTHER" id="PTHR24220">
    <property type="entry name" value="IMPORT ATP-BINDING PROTEIN"/>
    <property type="match status" value="1"/>
</dbReference>
<dbReference type="Pfam" id="PF00005">
    <property type="entry name" value="ABC_tran"/>
    <property type="match status" value="1"/>
</dbReference>
<evidence type="ECO:0000313" key="6">
    <source>
        <dbReference type="Proteomes" id="UP000021369"/>
    </source>
</evidence>
<evidence type="ECO:0000313" key="5">
    <source>
        <dbReference type="EMBL" id="EXM37528.1"/>
    </source>
</evidence>
<keyword evidence="2" id="KW-0547">Nucleotide-binding</keyword>
<keyword evidence="6" id="KW-1185">Reference proteome</keyword>
<dbReference type="Gene3D" id="3.40.50.300">
    <property type="entry name" value="P-loop containing nucleotide triphosphate hydrolases"/>
    <property type="match status" value="1"/>
</dbReference>
<protein>
    <submittedName>
        <fullName evidence="5">Macrolide ABC transporter ATP-binding protein</fullName>
    </submittedName>
</protein>